<dbReference type="RefSeq" id="WP_052499982.1">
    <property type="nucleotide sequence ID" value="NZ_LXEY01000116.1"/>
</dbReference>
<feature type="transmembrane region" description="Helical" evidence="1">
    <location>
        <begin position="31"/>
        <end position="53"/>
    </location>
</feature>
<gene>
    <name evidence="2" type="ORF">A6F49_02105</name>
</gene>
<evidence type="ECO:0000256" key="1">
    <source>
        <dbReference type="SAM" id="Phobius"/>
    </source>
</evidence>
<keyword evidence="1" id="KW-0812">Transmembrane</keyword>
<dbReference type="OrthoDB" id="823440at2"/>
<keyword evidence="1" id="KW-0472">Membrane</keyword>
<evidence type="ECO:0000313" key="3">
    <source>
        <dbReference type="Proteomes" id="UP000078292"/>
    </source>
</evidence>
<keyword evidence="3" id="KW-1185">Reference proteome</keyword>
<evidence type="ECO:0008006" key="4">
    <source>
        <dbReference type="Google" id="ProtNLM"/>
    </source>
</evidence>
<dbReference type="Pfam" id="PF13578">
    <property type="entry name" value="Methyltransf_24"/>
    <property type="match status" value="1"/>
</dbReference>
<comment type="caution">
    <text evidence="2">The sequence shown here is derived from an EMBL/GenBank/DDBJ whole genome shotgun (WGS) entry which is preliminary data.</text>
</comment>
<dbReference type="EMBL" id="LXEY01000116">
    <property type="protein sequence ID" value="OAV51201.1"/>
    <property type="molecule type" value="Genomic_DNA"/>
</dbReference>
<evidence type="ECO:0000313" key="2">
    <source>
        <dbReference type="EMBL" id="OAV51201.1"/>
    </source>
</evidence>
<dbReference type="SUPFAM" id="SSF53335">
    <property type="entry name" value="S-adenosyl-L-methionine-dependent methyltransferases"/>
    <property type="match status" value="1"/>
</dbReference>
<protein>
    <recommendedName>
        <fullName evidence="4">Methyltransferase domain-containing protein</fullName>
    </recommendedName>
</protein>
<keyword evidence="1" id="KW-1133">Transmembrane helix</keyword>
<dbReference type="AlphaFoldDB" id="A0A1B7LUT3"/>
<organism evidence="2 3">
    <name type="scientific">Enteractinococcus helveticum</name>
    <dbReference type="NCBI Taxonomy" id="1837282"/>
    <lineage>
        <taxon>Bacteria</taxon>
        <taxon>Bacillati</taxon>
        <taxon>Actinomycetota</taxon>
        <taxon>Actinomycetes</taxon>
        <taxon>Micrococcales</taxon>
        <taxon>Micrococcaceae</taxon>
    </lineage>
</organism>
<reference evidence="2 3" key="1">
    <citation type="submission" date="2016-04" db="EMBL/GenBank/DDBJ databases">
        <title>First whole genome shotgun sequence of the bacterium Enteractinococcus sp. strain UASWS1574.</title>
        <authorList>
            <person name="Crovadore J."/>
            <person name="Chablais R."/>
            <person name="Lefort F."/>
        </authorList>
    </citation>
    <scope>NUCLEOTIDE SEQUENCE [LARGE SCALE GENOMIC DNA]</scope>
    <source>
        <strain evidence="2 3">UASWS1574</strain>
    </source>
</reference>
<feature type="transmembrane region" description="Helical" evidence="1">
    <location>
        <begin position="7"/>
        <end position="25"/>
    </location>
</feature>
<name>A0A1B7LUT3_9MICC</name>
<accession>A0A1B7LUT3</accession>
<sequence length="351" mass="39713">MTRLRKISLVGIVTLLVLAVIGTLAVAYEQWVLVAVTGYIALLLTVIFIFFGIQFMTHNVRTSERNAKTTTQKLAARINVATQGFEKSHAQLQRQVRRTDELVRDSKDYSQRAHNQVKSRIEDLEQTLRNILRDNARNVRATVRDSTHEIEAMLQLYGRYDDLKLPMPNTGGFAIDAQALGHLVTLVEEHKPKRILELGSGTSTIWLGYLCRAYGGQLVSLDHLEKYLALTKQAIARHQLEEQVDCRFAPLENTECDGRTFNWYSTDALADQHDIELLLADGPPQATGPQARYPSLPKLVDRLAPDALVILDDAHRKDEADIVDAWLEAYPDFHRIEHGTSRLAVLQRRSN</sequence>
<dbReference type="Gene3D" id="3.40.50.150">
    <property type="entry name" value="Vaccinia Virus protein VP39"/>
    <property type="match status" value="1"/>
</dbReference>
<dbReference type="InterPro" id="IPR029063">
    <property type="entry name" value="SAM-dependent_MTases_sf"/>
</dbReference>
<proteinExistence type="predicted"/>
<dbReference type="STRING" id="1837282.A6F49_02105"/>
<dbReference type="Proteomes" id="UP000078292">
    <property type="component" value="Unassembled WGS sequence"/>
</dbReference>